<evidence type="ECO:0000256" key="4">
    <source>
        <dbReference type="SAM" id="SignalP"/>
    </source>
</evidence>
<organism evidence="5 6">
    <name type="scientific">Cymbomonas tetramitiformis</name>
    <dbReference type="NCBI Taxonomy" id="36881"/>
    <lineage>
        <taxon>Eukaryota</taxon>
        <taxon>Viridiplantae</taxon>
        <taxon>Chlorophyta</taxon>
        <taxon>Pyramimonadophyceae</taxon>
        <taxon>Pyramimonadales</taxon>
        <taxon>Pyramimonadaceae</taxon>
        <taxon>Cymbomonas</taxon>
    </lineage>
</organism>
<evidence type="ECO:0000256" key="1">
    <source>
        <dbReference type="ARBA" id="ARBA00007677"/>
    </source>
</evidence>
<evidence type="ECO:0000256" key="2">
    <source>
        <dbReference type="ARBA" id="ARBA00022679"/>
    </source>
</evidence>
<dbReference type="InterPro" id="IPR002685">
    <property type="entry name" value="Glyco_trans_15"/>
</dbReference>
<dbReference type="GO" id="GO:0005794">
    <property type="term" value="C:Golgi apparatus"/>
    <property type="evidence" value="ECO:0007669"/>
    <property type="project" value="TreeGrafter"/>
</dbReference>
<dbReference type="Pfam" id="PF01793">
    <property type="entry name" value="Glyco_transf_15"/>
    <property type="match status" value="1"/>
</dbReference>
<protein>
    <recommendedName>
        <fullName evidence="7">Hexosyltransferase</fullName>
    </recommendedName>
</protein>
<accession>A0AAE0C3A2</accession>
<dbReference type="GO" id="GO:0000026">
    <property type="term" value="F:alpha-1,2-mannosyltransferase activity"/>
    <property type="evidence" value="ECO:0007669"/>
    <property type="project" value="TreeGrafter"/>
</dbReference>
<comment type="caution">
    <text evidence="5">The sequence shown here is derived from an EMBL/GenBank/DDBJ whole genome shotgun (WGS) entry which is preliminary data.</text>
</comment>
<dbReference type="Gene3D" id="3.90.550.10">
    <property type="entry name" value="Spore Coat Polysaccharide Biosynthesis Protein SpsA, Chain A"/>
    <property type="match status" value="1"/>
</dbReference>
<dbReference type="EMBL" id="LGRX02029344">
    <property type="protein sequence ID" value="KAK3246964.1"/>
    <property type="molecule type" value="Genomic_DNA"/>
</dbReference>
<dbReference type="AlphaFoldDB" id="A0AAE0C3A2"/>
<feature type="region of interest" description="Disordered" evidence="3">
    <location>
        <begin position="65"/>
        <end position="85"/>
    </location>
</feature>
<proteinExistence type="inferred from homology"/>
<keyword evidence="6" id="KW-1185">Reference proteome</keyword>
<dbReference type="GO" id="GO:0016020">
    <property type="term" value="C:membrane"/>
    <property type="evidence" value="ECO:0007669"/>
    <property type="project" value="InterPro"/>
</dbReference>
<feature type="signal peptide" evidence="4">
    <location>
        <begin position="1"/>
        <end position="22"/>
    </location>
</feature>
<name>A0AAE0C3A2_9CHLO</name>
<dbReference type="InterPro" id="IPR029044">
    <property type="entry name" value="Nucleotide-diphossugar_trans"/>
</dbReference>
<dbReference type="GO" id="GO:0000032">
    <property type="term" value="P:cell wall mannoprotein biosynthetic process"/>
    <property type="evidence" value="ECO:0007669"/>
    <property type="project" value="TreeGrafter"/>
</dbReference>
<keyword evidence="4" id="KW-0732">Signal</keyword>
<evidence type="ECO:0008006" key="7">
    <source>
        <dbReference type="Google" id="ProtNLM"/>
    </source>
</evidence>
<gene>
    <name evidence="5" type="ORF">CYMTET_43520</name>
</gene>
<comment type="similarity">
    <text evidence="1">Belongs to the glycosyltransferase 15 family.</text>
</comment>
<reference evidence="5 6" key="1">
    <citation type="journal article" date="2015" name="Genome Biol. Evol.">
        <title>Comparative Genomics of a Bacterivorous Green Alga Reveals Evolutionary Causalities and Consequences of Phago-Mixotrophic Mode of Nutrition.</title>
        <authorList>
            <person name="Burns J.A."/>
            <person name="Paasch A."/>
            <person name="Narechania A."/>
            <person name="Kim E."/>
        </authorList>
    </citation>
    <scope>NUCLEOTIDE SEQUENCE [LARGE SCALE GENOMIC DNA]</scope>
    <source>
        <strain evidence="5 6">PLY_AMNH</strain>
    </source>
</reference>
<dbReference type="SUPFAM" id="SSF53448">
    <property type="entry name" value="Nucleotide-diphospho-sugar transferases"/>
    <property type="match status" value="1"/>
</dbReference>
<dbReference type="GO" id="GO:0006487">
    <property type="term" value="P:protein N-linked glycosylation"/>
    <property type="evidence" value="ECO:0007669"/>
    <property type="project" value="TreeGrafter"/>
</dbReference>
<dbReference type="Proteomes" id="UP001190700">
    <property type="component" value="Unassembled WGS sequence"/>
</dbReference>
<sequence length="394" mass="44005">MSRKTNALGTLLFLFSFCSSYGLEIDGRLPTWLGERRTQFSRKLSNREAERINKMSAEMVLQSEFHSDDESEVSPSKNYQDLGANDPAELAPSDFDLDVFEAEKSSVPLRATYLCLSKGDAKGMSALARLVHNMDMVFGGFEMYPLIIFHEGIDEPKQRALQSKTKRRLIFAAVVLQLPKMELPSSRWPYPGFSYFGVQYRQMCRFFAVEMFRQPVLQDFDWYMRLDTDSFILAPVAEDPFLHMARNNKQYAFTQLFMQGQLIFIQGLWDTVRACPQVLASSSKGCGTRPRHPRAGTRCQPLPSSPAAAFIRVVDTAPPSSHGAFIQGLWTRPSVFIQGLWDTVCACPPVLASSSNGCGARVRMPSSPGVFIQGLWDTVCACPPVMASSSIGIV</sequence>
<evidence type="ECO:0000313" key="6">
    <source>
        <dbReference type="Proteomes" id="UP001190700"/>
    </source>
</evidence>
<dbReference type="PANTHER" id="PTHR31121">
    <property type="entry name" value="ALPHA-1,2 MANNOSYLTRANSFERASE KTR1"/>
    <property type="match status" value="1"/>
</dbReference>
<evidence type="ECO:0000256" key="3">
    <source>
        <dbReference type="SAM" id="MobiDB-lite"/>
    </source>
</evidence>
<evidence type="ECO:0000313" key="5">
    <source>
        <dbReference type="EMBL" id="KAK3246964.1"/>
    </source>
</evidence>
<dbReference type="PANTHER" id="PTHR31121:SF6">
    <property type="entry name" value="ALPHA-1,2 MANNOSYLTRANSFERASE KTR1"/>
    <property type="match status" value="1"/>
</dbReference>
<keyword evidence="2" id="KW-0808">Transferase</keyword>
<feature type="chain" id="PRO_5042045132" description="Hexosyltransferase" evidence="4">
    <location>
        <begin position="23"/>
        <end position="394"/>
    </location>
</feature>